<dbReference type="GO" id="GO:0005737">
    <property type="term" value="C:cytoplasm"/>
    <property type="evidence" value="ECO:0007669"/>
    <property type="project" value="UniProtKB-SubCell"/>
</dbReference>
<accession>B7ATW3</accession>
<sequence length="209" mass="24254">MSEDGYEIVGITDISSKKRFVRLSDNGKSFALYNQEIRKFALEEGVRITPEQYADILRILEDRARNRALHIVTRRDITESQLADKLTDGKYPENIINITIQFMKEHGFVNDARYASNYVWCKADTRSRRQMEAYLYSKGIAQTVIDSACDEYYAANSNAQNDLIRKLIEKRCHDTSAMTYGEKSKTIAYLARKGFDYDNIQYVMNELTH</sequence>
<evidence type="ECO:0000256" key="2">
    <source>
        <dbReference type="ARBA" id="ARBA00009695"/>
    </source>
</evidence>
<dbReference type="eggNOG" id="COG2137">
    <property type="taxonomic scope" value="Bacteria"/>
</dbReference>
<dbReference type="HAMAP" id="MF_01114">
    <property type="entry name" value="RecX"/>
    <property type="match status" value="1"/>
</dbReference>
<dbReference type="GO" id="GO:0006282">
    <property type="term" value="P:regulation of DNA repair"/>
    <property type="evidence" value="ECO:0007669"/>
    <property type="project" value="UniProtKB-UniRule"/>
</dbReference>
<comment type="subcellular location">
    <subcellularLocation>
        <location evidence="1 5">Cytoplasm</location>
    </subcellularLocation>
</comment>
<evidence type="ECO:0000256" key="5">
    <source>
        <dbReference type="HAMAP-Rule" id="MF_01114"/>
    </source>
</evidence>
<dbReference type="Pfam" id="PF21982">
    <property type="entry name" value="RecX_HTH1"/>
    <property type="match status" value="1"/>
</dbReference>
<comment type="function">
    <text evidence="5">Modulates RecA activity.</text>
</comment>
<evidence type="ECO:0000313" key="8">
    <source>
        <dbReference type="EMBL" id="EEC57097.1"/>
    </source>
</evidence>
<dbReference type="Gene3D" id="1.10.10.10">
    <property type="entry name" value="Winged helix-like DNA-binding domain superfamily/Winged helix DNA-binding domain"/>
    <property type="match status" value="2"/>
</dbReference>
<feature type="domain" description="RecX first three-helical" evidence="7">
    <location>
        <begin position="64"/>
        <end position="102"/>
    </location>
</feature>
<dbReference type="InterPro" id="IPR053926">
    <property type="entry name" value="RecX_HTH_1st"/>
</dbReference>
<dbReference type="EMBL" id="ABVQ01000036">
    <property type="protein sequence ID" value="EEC57097.1"/>
    <property type="molecule type" value="Genomic_DNA"/>
</dbReference>
<evidence type="ECO:0000256" key="4">
    <source>
        <dbReference type="ARBA" id="ARBA00022490"/>
    </source>
</evidence>
<gene>
    <name evidence="5" type="primary">recX</name>
    <name evidence="8" type="ORF">BACPEC_01585</name>
</gene>
<keyword evidence="4 5" id="KW-0963">Cytoplasm</keyword>
<dbReference type="HOGENOM" id="CLU_066607_4_2_9"/>
<dbReference type="InterPro" id="IPR053925">
    <property type="entry name" value="RecX_HTH_3rd"/>
</dbReference>
<organism evidence="8 9">
    <name type="scientific">[Bacteroides] pectinophilus ATCC 43243</name>
    <dbReference type="NCBI Taxonomy" id="483218"/>
    <lineage>
        <taxon>Bacteria</taxon>
        <taxon>Bacillati</taxon>
        <taxon>Bacillota</taxon>
        <taxon>Clostridia</taxon>
        <taxon>Eubacteriales</taxon>
    </lineage>
</organism>
<comment type="similarity">
    <text evidence="2 5">Belongs to the RecX family.</text>
</comment>
<dbReference type="PANTHER" id="PTHR33602:SF1">
    <property type="entry name" value="REGULATORY PROTEIN RECX FAMILY PROTEIN"/>
    <property type="match status" value="1"/>
</dbReference>
<dbReference type="Proteomes" id="UP000003136">
    <property type="component" value="Unassembled WGS sequence"/>
</dbReference>
<keyword evidence="9" id="KW-1185">Reference proteome</keyword>
<dbReference type="STRING" id="483218.BACPEC_01585"/>
<dbReference type="PANTHER" id="PTHR33602">
    <property type="entry name" value="REGULATORY PROTEIN RECX FAMILY PROTEIN"/>
    <property type="match status" value="1"/>
</dbReference>
<dbReference type="InterPro" id="IPR003783">
    <property type="entry name" value="Regulatory_RecX"/>
</dbReference>
<reference evidence="8 9" key="1">
    <citation type="submission" date="2008-11" db="EMBL/GenBank/DDBJ databases">
        <title>Draft genome sequence of Bacteroides pectinophilus (ATCC 43243).</title>
        <authorList>
            <person name="Sudarsanam P."/>
            <person name="Ley R."/>
            <person name="Guruge J."/>
            <person name="Turnbaugh P.J."/>
            <person name="Mahowald M."/>
            <person name="Liep D."/>
            <person name="Gordon J."/>
        </authorList>
    </citation>
    <scope>NUCLEOTIDE SEQUENCE [LARGE SCALE GENOMIC DNA]</scope>
    <source>
        <strain evidence="8 9">ATCC 43243</strain>
    </source>
</reference>
<name>B7ATW3_9FIRM</name>
<reference evidence="8 9" key="2">
    <citation type="submission" date="2008-11" db="EMBL/GenBank/DDBJ databases">
        <authorList>
            <person name="Fulton L."/>
            <person name="Clifton S."/>
            <person name="Fulton B."/>
            <person name="Xu J."/>
            <person name="Minx P."/>
            <person name="Pepin K.H."/>
            <person name="Johnson M."/>
            <person name="Bhonagiri V."/>
            <person name="Nash W.E."/>
            <person name="Mardis E.R."/>
            <person name="Wilson R.K."/>
        </authorList>
    </citation>
    <scope>NUCLEOTIDE SEQUENCE [LARGE SCALE GENOMIC DNA]</scope>
    <source>
        <strain evidence="8 9">ATCC 43243</strain>
    </source>
</reference>
<dbReference type="AlphaFoldDB" id="B7ATW3"/>
<proteinExistence type="inferred from homology"/>
<evidence type="ECO:0000313" key="9">
    <source>
        <dbReference type="Proteomes" id="UP000003136"/>
    </source>
</evidence>
<dbReference type="InterPro" id="IPR036388">
    <property type="entry name" value="WH-like_DNA-bd_sf"/>
</dbReference>
<protein>
    <recommendedName>
        <fullName evidence="3 5">Regulatory protein RecX</fullName>
    </recommendedName>
</protein>
<evidence type="ECO:0000256" key="1">
    <source>
        <dbReference type="ARBA" id="ARBA00004496"/>
    </source>
</evidence>
<feature type="domain" description="RecX third three-helical" evidence="6">
    <location>
        <begin position="162"/>
        <end position="204"/>
    </location>
</feature>
<evidence type="ECO:0000259" key="7">
    <source>
        <dbReference type="Pfam" id="PF21982"/>
    </source>
</evidence>
<dbReference type="Pfam" id="PF21981">
    <property type="entry name" value="RecX_HTH3"/>
    <property type="match status" value="1"/>
</dbReference>
<evidence type="ECO:0000259" key="6">
    <source>
        <dbReference type="Pfam" id="PF21981"/>
    </source>
</evidence>
<evidence type="ECO:0000256" key="3">
    <source>
        <dbReference type="ARBA" id="ARBA00018111"/>
    </source>
</evidence>